<evidence type="ECO:0000313" key="2">
    <source>
        <dbReference type="Proteomes" id="UP001638806"/>
    </source>
</evidence>
<sequence length="283" mass="30117">MAAEGFRLCRPASAVATLWPGARLHAAQHASASGGWPLAGTRARCDDSAADDMRARIQQPESRDNSFVGVIFTGRAVVDDTPRRRTTTNKEKLESFKPPVSPALGRTDCTETTEKSCARLTGQGAPPRSVGREGVWHATADLPQKTGPRRGGSGHGAERDDGRWDPLEWGGRDDSGARQVAASARNLRCGGLELTTGRTESGVAIQHASRVFAGPAGQPGNATTTLVTHQPITASSEPKLFRVEPVMANNARTSWLTPPVHRCGCSLVLSRQPPTANGWVSEE</sequence>
<comment type="caution">
    <text evidence="1">The sequence shown here is derived from an EMBL/GenBank/DDBJ whole genome shotgun (WGS) entry which is preliminary data.</text>
</comment>
<proteinExistence type="predicted"/>
<gene>
    <name evidence="1" type="ORF">ACCO45_002412</name>
</gene>
<dbReference type="EMBL" id="JBGNUJ010000002">
    <property type="protein sequence ID" value="KAL3965408.1"/>
    <property type="molecule type" value="Genomic_DNA"/>
</dbReference>
<keyword evidence="2" id="KW-1185">Reference proteome</keyword>
<protein>
    <submittedName>
        <fullName evidence="1">Uncharacterized protein</fullName>
    </submittedName>
</protein>
<organism evidence="1 2">
    <name type="scientific">Purpureocillium lilacinum</name>
    <name type="common">Paecilomyces lilacinus</name>
    <dbReference type="NCBI Taxonomy" id="33203"/>
    <lineage>
        <taxon>Eukaryota</taxon>
        <taxon>Fungi</taxon>
        <taxon>Dikarya</taxon>
        <taxon>Ascomycota</taxon>
        <taxon>Pezizomycotina</taxon>
        <taxon>Sordariomycetes</taxon>
        <taxon>Hypocreomycetidae</taxon>
        <taxon>Hypocreales</taxon>
        <taxon>Ophiocordycipitaceae</taxon>
        <taxon>Purpureocillium</taxon>
    </lineage>
</organism>
<reference evidence="1" key="1">
    <citation type="submission" date="2024-12" db="EMBL/GenBank/DDBJ databases">
        <title>Comparative genomics and development of molecular markers within Purpureocillium lilacinum and among Purpureocillium species.</title>
        <authorList>
            <person name="Yeh Z.-Y."/>
            <person name="Ni N.-T."/>
            <person name="Lo P.-H."/>
            <person name="Mushyakhwo K."/>
            <person name="Lin C.-F."/>
            <person name="Nai Y.-S."/>
        </authorList>
    </citation>
    <scope>NUCLEOTIDE SEQUENCE</scope>
    <source>
        <strain evidence="1">NCHU-NPUST-175</strain>
    </source>
</reference>
<dbReference type="Proteomes" id="UP001638806">
    <property type="component" value="Unassembled WGS sequence"/>
</dbReference>
<name>A0ACC4EC86_PURLI</name>
<evidence type="ECO:0000313" key="1">
    <source>
        <dbReference type="EMBL" id="KAL3965408.1"/>
    </source>
</evidence>
<accession>A0ACC4EC86</accession>